<evidence type="ECO:0000256" key="17">
    <source>
        <dbReference type="ARBA" id="ARBA00080570"/>
    </source>
</evidence>
<dbReference type="GO" id="GO:0009228">
    <property type="term" value="P:thiamine biosynthetic process"/>
    <property type="evidence" value="ECO:0007669"/>
    <property type="project" value="UniProtKB-KW"/>
</dbReference>
<dbReference type="GO" id="GO:0005829">
    <property type="term" value="C:cytosol"/>
    <property type="evidence" value="ECO:0007669"/>
    <property type="project" value="TreeGrafter"/>
</dbReference>
<evidence type="ECO:0000256" key="14">
    <source>
        <dbReference type="ARBA" id="ARBA00071867"/>
    </source>
</evidence>
<dbReference type="GO" id="GO:0005524">
    <property type="term" value="F:ATP binding"/>
    <property type="evidence" value="ECO:0007669"/>
    <property type="project" value="UniProtKB-UniRule"/>
</dbReference>
<dbReference type="InterPro" id="IPR014729">
    <property type="entry name" value="Rossmann-like_a/b/a_fold"/>
</dbReference>
<dbReference type="GO" id="GO:0002937">
    <property type="term" value="P:tRNA 4-thiouridine biosynthesis"/>
    <property type="evidence" value="ECO:0007669"/>
    <property type="project" value="TreeGrafter"/>
</dbReference>
<comment type="caution">
    <text evidence="20">The sequence shown here is derived from an EMBL/GenBank/DDBJ whole genome shotgun (WGS) entry which is preliminary data.</text>
</comment>
<keyword evidence="3 18" id="KW-0820">tRNA-binding</keyword>
<dbReference type="SUPFAM" id="SSF52402">
    <property type="entry name" value="Adenine nucleotide alpha hydrolases-like"/>
    <property type="match status" value="1"/>
</dbReference>
<dbReference type="RefSeq" id="WP_006361529.1">
    <property type="nucleotide sequence ID" value="NZ_GG700630.1"/>
</dbReference>
<dbReference type="EC" id="2.8.1.4" evidence="13 18"/>
<evidence type="ECO:0000256" key="1">
    <source>
        <dbReference type="ARBA" id="ARBA00004496"/>
    </source>
</evidence>
<evidence type="ECO:0000256" key="18">
    <source>
        <dbReference type="HAMAP-Rule" id="MF_00021"/>
    </source>
</evidence>
<keyword evidence="8 18" id="KW-0784">Thiamine biosynthesis</keyword>
<organism evidence="20 21">
    <name type="scientific">Slackia exigua (strain ATCC 700122 / DSM 15923 / CIP 105133 / JCM 11022 / KCTC 5966 / S-7)</name>
    <dbReference type="NCBI Taxonomy" id="649764"/>
    <lineage>
        <taxon>Bacteria</taxon>
        <taxon>Bacillati</taxon>
        <taxon>Actinomycetota</taxon>
        <taxon>Coriobacteriia</taxon>
        <taxon>Eggerthellales</taxon>
        <taxon>Eggerthellaceae</taxon>
        <taxon>Slackia</taxon>
    </lineage>
</organism>
<dbReference type="SUPFAM" id="SSF143437">
    <property type="entry name" value="THUMP domain-like"/>
    <property type="match status" value="1"/>
</dbReference>
<dbReference type="GO" id="GO:0000049">
    <property type="term" value="F:tRNA binding"/>
    <property type="evidence" value="ECO:0007669"/>
    <property type="project" value="UniProtKB-UniRule"/>
</dbReference>
<accession>D0WEQ1</accession>
<dbReference type="EMBL" id="ACUX02000004">
    <property type="protein sequence ID" value="EEZ62189.1"/>
    <property type="molecule type" value="Genomic_DNA"/>
</dbReference>
<dbReference type="GO" id="GO:0052837">
    <property type="term" value="P:thiazole biosynthetic process"/>
    <property type="evidence" value="ECO:0007669"/>
    <property type="project" value="TreeGrafter"/>
</dbReference>
<feature type="binding site" evidence="18">
    <location>
        <position position="270"/>
    </location>
    <ligand>
        <name>ATP</name>
        <dbReference type="ChEBI" id="CHEBI:30616"/>
    </ligand>
</feature>
<evidence type="ECO:0000256" key="10">
    <source>
        <dbReference type="ARBA" id="ARBA00052330"/>
    </source>
</evidence>
<feature type="binding site" evidence="18">
    <location>
        <position position="301"/>
    </location>
    <ligand>
        <name>ATP</name>
        <dbReference type="ChEBI" id="CHEBI:30616"/>
    </ligand>
</feature>
<feature type="domain" description="THUMP" evidence="19">
    <location>
        <begin position="66"/>
        <end position="170"/>
    </location>
</feature>
<dbReference type="PANTHER" id="PTHR43209">
    <property type="entry name" value="TRNA SULFURTRANSFERASE"/>
    <property type="match status" value="1"/>
</dbReference>
<evidence type="ECO:0000256" key="15">
    <source>
        <dbReference type="ARBA" id="ARBA00075337"/>
    </source>
</evidence>
<dbReference type="PANTHER" id="PTHR43209:SF1">
    <property type="entry name" value="TRNA SULFURTRANSFERASE"/>
    <property type="match status" value="1"/>
</dbReference>
<dbReference type="InterPro" id="IPR054173">
    <property type="entry name" value="ThiI_fer"/>
</dbReference>
<comment type="similarity">
    <text evidence="12 18">Belongs to the ThiI family.</text>
</comment>
<keyword evidence="2 18" id="KW-0963">Cytoplasm</keyword>
<proteinExistence type="inferred from homology"/>
<comment type="catalytic activity">
    <reaction evidence="10 18">
        <text>[ThiS sulfur-carrier protein]-C-terminal Gly-Gly-AMP + S-sulfanyl-L-cysteinyl-[cysteine desulfurase] + AH2 = [ThiS sulfur-carrier protein]-C-terminal-Gly-aminoethanethioate + L-cysteinyl-[cysteine desulfurase] + A + AMP + 2 H(+)</text>
        <dbReference type="Rhea" id="RHEA:43340"/>
        <dbReference type="Rhea" id="RHEA-COMP:12157"/>
        <dbReference type="Rhea" id="RHEA-COMP:12158"/>
        <dbReference type="Rhea" id="RHEA-COMP:12910"/>
        <dbReference type="Rhea" id="RHEA-COMP:19908"/>
        <dbReference type="ChEBI" id="CHEBI:13193"/>
        <dbReference type="ChEBI" id="CHEBI:15378"/>
        <dbReference type="ChEBI" id="CHEBI:17499"/>
        <dbReference type="ChEBI" id="CHEBI:29950"/>
        <dbReference type="ChEBI" id="CHEBI:61963"/>
        <dbReference type="ChEBI" id="CHEBI:90618"/>
        <dbReference type="ChEBI" id="CHEBI:232372"/>
        <dbReference type="ChEBI" id="CHEBI:456215"/>
    </reaction>
</comment>
<dbReference type="GO" id="GO:0004810">
    <property type="term" value="F:CCA tRNA nucleotidyltransferase activity"/>
    <property type="evidence" value="ECO:0007669"/>
    <property type="project" value="InterPro"/>
</dbReference>
<feature type="binding site" evidence="18">
    <location>
        <begin position="213"/>
        <end position="214"/>
    </location>
    <ligand>
        <name>ATP</name>
        <dbReference type="ChEBI" id="CHEBI:30616"/>
    </ligand>
</feature>
<keyword evidence="6 18" id="KW-0067">ATP-binding</keyword>
<evidence type="ECO:0000259" key="19">
    <source>
        <dbReference type="PROSITE" id="PS51165"/>
    </source>
</evidence>
<evidence type="ECO:0000256" key="11">
    <source>
        <dbReference type="ARBA" id="ARBA00058382"/>
    </source>
</evidence>
<dbReference type="Proteomes" id="UP000006001">
    <property type="component" value="Unassembled WGS sequence"/>
</dbReference>
<dbReference type="UniPathway" id="UPA00060"/>
<dbReference type="AlphaFoldDB" id="D0WEQ1"/>
<dbReference type="Gene3D" id="3.40.50.620">
    <property type="entry name" value="HUPs"/>
    <property type="match status" value="1"/>
</dbReference>
<feature type="binding site" evidence="18">
    <location>
        <begin position="188"/>
        <end position="189"/>
    </location>
    <ligand>
        <name>ATP</name>
        <dbReference type="ChEBI" id="CHEBI:30616"/>
    </ligand>
</feature>
<comment type="catalytic activity">
    <reaction evidence="9 18">
        <text>[ThiI sulfur-carrier protein]-S-sulfanyl-L-cysteine + a uridine in tRNA + 2 reduced [2Fe-2S]-[ferredoxin] + ATP + H(+) = [ThiI sulfur-carrier protein]-L-cysteine + a 4-thiouridine in tRNA + 2 oxidized [2Fe-2S]-[ferredoxin] + AMP + diphosphate</text>
        <dbReference type="Rhea" id="RHEA:24176"/>
        <dbReference type="Rhea" id="RHEA-COMP:10000"/>
        <dbReference type="Rhea" id="RHEA-COMP:10001"/>
        <dbReference type="Rhea" id="RHEA-COMP:13337"/>
        <dbReference type="Rhea" id="RHEA-COMP:13338"/>
        <dbReference type="Rhea" id="RHEA-COMP:13339"/>
        <dbReference type="Rhea" id="RHEA-COMP:13340"/>
        <dbReference type="ChEBI" id="CHEBI:15378"/>
        <dbReference type="ChEBI" id="CHEBI:29950"/>
        <dbReference type="ChEBI" id="CHEBI:30616"/>
        <dbReference type="ChEBI" id="CHEBI:33019"/>
        <dbReference type="ChEBI" id="CHEBI:33737"/>
        <dbReference type="ChEBI" id="CHEBI:33738"/>
        <dbReference type="ChEBI" id="CHEBI:61963"/>
        <dbReference type="ChEBI" id="CHEBI:65315"/>
        <dbReference type="ChEBI" id="CHEBI:136798"/>
        <dbReference type="ChEBI" id="CHEBI:456215"/>
        <dbReference type="EC" id="2.8.1.4"/>
    </reaction>
</comment>
<keyword evidence="7 18" id="KW-0694">RNA-binding</keyword>
<evidence type="ECO:0000256" key="12">
    <source>
        <dbReference type="ARBA" id="ARBA00061472"/>
    </source>
</evidence>
<dbReference type="STRING" id="649764.HMPREF0762_00281"/>
<dbReference type="HAMAP" id="MF_00021">
    <property type="entry name" value="ThiI"/>
    <property type="match status" value="1"/>
</dbReference>
<dbReference type="GO" id="GO:0009229">
    <property type="term" value="P:thiamine diphosphate biosynthetic process"/>
    <property type="evidence" value="ECO:0007669"/>
    <property type="project" value="UniProtKB-UniRule"/>
</dbReference>
<evidence type="ECO:0000256" key="16">
    <source>
        <dbReference type="ARBA" id="ARBA00077849"/>
    </source>
</evidence>
<sequence length="421" mass="46087">MSRFQRICLVHYHELGLKGHNRSTFERRLVHNIEGLLDGEPVERVIRISGRILVMLSEGAPLEAGERMVDTLCKVPGVARVSCGYVCERDLDAIFEASRDALAEVPSFTTWKVVGRRNHTDFPIDSMEIARRVGEYLCGEFPDKKVRMKDPDVEVHVEVVQGHAYAYALSIPGVGGLPIGTAGKVVCLLSSGIDSPVALWRMARRGATCVAVHFSGRPQTQATSEFIVDDIAHTIEGFGGIARMYVVPFGDYQRTIAGTVPQRLRIIVYRRLMMRVAAAIARREGAKALVTGESLGQVASQTLDNLAATGSAVDMQVFRPLIGSDKLEIIADAQKLGTFDLSSTPAPDCCTLFMPRSPETHAKIADVLAAEAELPIDSWVDEILGKAELHEYRSPSSYAKLRRNASIASDAAGEQDEPRMQ</sequence>
<feature type="binding site" evidence="18">
    <location>
        <position position="292"/>
    </location>
    <ligand>
        <name>ATP</name>
        <dbReference type="ChEBI" id="CHEBI:30616"/>
    </ligand>
</feature>
<dbReference type="InterPro" id="IPR020536">
    <property type="entry name" value="ThiI_AANH"/>
</dbReference>
<evidence type="ECO:0000256" key="13">
    <source>
        <dbReference type="ARBA" id="ARBA00066827"/>
    </source>
</evidence>
<evidence type="ECO:0000256" key="9">
    <source>
        <dbReference type="ARBA" id="ARBA00050570"/>
    </source>
</evidence>
<name>D0WEQ1_SLAES</name>
<dbReference type="NCBIfam" id="TIGR00342">
    <property type="entry name" value="tRNA uracil 4-sulfurtransferase ThiI"/>
    <property type="match status" value="1"/>
</dbReference>
<dbReference type="HOGENOM" id="CLU_037952_4_0_11"/>
<dbReference type="PROSITE" id="PS51165">
    <property type="entry name" value="THUMP"/>
    <property type="match status" value="1"/>
</dbReference>
<protein>
    <recommendedName>
        <fullName evidence="14 18">Probable tRNA sulfurtransferase</fullName>
        <ecNumber evidence="13 18">2.8.1.4</ecNumber>
    </recommendedName>
    <alternativeName>
        <fullName evidence="15 18">Sulfur carrier protein ThiS sulfurtransferase</fullName>
    </alternativeName>
    <alternativeName>
        <fullName evidence="16 18">Thiamine biosynthesis protein ThiI</fullName>
    </alternativeName>
    <alternativeName>
        <fullName evidence="17 18">tRNA 4-thiouridine synthase</fullName>
    </alternativeName>
</protein>
<dbReference type="SMART" id="SM00981">
    <property type="entry name" value="THUMP"/>
    <property type="match status" value="1"/>
</dbReference>
<dbReference type="CDD" id="cd01712">
    <property type="entry name" value="PPase_ThiI"/>
    <property type="match status" value="1"/>
</dbReference>
<dbReference type="Pfam" id="PF02926">
    <property type="entry name" value="THUMP"/>
    <property type="match status" value="1"/>
</dbReference>
<gene>
    <name evidence="18 20" type="primary">thiI</name>
    <name evidence="20" type="ORF">HMPREF0762_00281</name>
</gene>
<dbReference type="InterPro" id="IPR049961">
    <property type="entry name" value="ThiI_N"/>
</dbReference>
<dbReference type="InterPro" id="IPR049962">
    <property type="entry name" value="THUMP_ThiI"/>
</dbReference>
<evidence type="ECO:0000256" key="8">
    <source>
        <dbReference type="ARBA" id="ARBA00022977"/>
    </source>
</evidence>
<dbReference type="InterPro" id="IPR004114">
    <property type="entry name" value="THUMP_dom"/>
</dbReference>
<dbReference type="FunFam" id="3.40.50.620:FF:000053">
    <property type="entry name" value="Probable tRNA sulfurtransferase"/>
    <property type="match status" value="1"/>
</dbReference>
<evidence type="ECO:0000256" key="7">
    <source>
        <dbReference type="ARBA" id="ARBA00022884"/>
    </source>
</evidence>
<evidence type="ECO:0000256" key="6">
    <source>
        <dbReference type="ARBA" id="ARBA00022840"/>
    </source>
</evidence>
<evidence type="ECO:0000256" key="4">
    <source>
        <dbReference type="ARBA" id="ARBA00022679"/>
    </source>
</evidence>
<evidence type="ECO:0000256" key="2">
    <source>
        <dbReference type="ARBA" id="ARBA00022490"/>
    </source>
</evidence>
<dbReference type="GeneID" id="85006940"/>
<dbReference type="Gene3D" id="3.30.2130.30">
    <property type="match status" value="1"/>
</dbReference>
<reference evidence="20" key="1">
    <citation type="submission" date="2009-10" db="EMBL/GenBank/DDBJ databases">
        <authorList>
            <person name="Weinstock G."/>
            <person name="Sodergren E."/>
            <person name="Clifton S."/>
            <person name="Fulton L."/>
            <person name="Fulton B."/>
            <person name="Courtney L."/>
            <person name="Fronick C."/>
            <person name="Harrison M."/>
            <person name="Strong C."/>
            <person name="Farmer C."/>
            <person name="Delahaunty K."/>
            <person name="Markovic C."/>
            <person name="Hall O."/>
            <person name="Minx P."/>
            <person name="Tomlinson C."/>
            <person name="Mitreva M."/>
            <person name="Nelson J."/>
            <person name="Hou S."/>
            <person name="Wollam A."/>
            <person name="Pepin K.H."/>
            <person name="Johnson M."/>
            <person name="Bhonagiri V."/>
            <person name="Nash W.E."/>
            <person name="Warren W."/>
            <person name="Chinwalla A."/>
            <person name="Mardis E.R."/>
            <person name="Wilson R.K."/>
        </authorList>
    </citation>
    <scope>NUCLEOTIDE SEQUENCE [LARGE SCALE GENOMIC DNA]</scope>
    <source>
        <strain evidence="20">ATCC 700122</strain>
    </source>
</reference>
<keyword evidence="21" id="KW-1185">Reference proteome</keyword>
<evidence type="ECO:0000313" key="20">
    <source>
        <dbReference type="EMBL" id="EEZ62189.1"/>
    </source>
</evidence>
<evidence type="ECO:0000256" key="5">
    <source>
        <dbReference type="ARBA" id="ARBA00022741"/>
    </source>
</evidence>
<comment type="subcellular location">
    <subcellularLocation>
        <location evidence="1 18">Cytoplasm</location>
    </subcellularLocation>
</comment>
<dbReference type="CDD" id="cd11716">
    <property type="entry name" value="THUMP_ThiI"/>
    <property type="match status" value="1"/>
</dbReference>
<keyword evidence="4 18" id="KW-0808">Transferase</keyword>
<keyword evidence="5 18" id="KW-0547">Nucleotide-binding</keyword>
<dbReference type="eggNOG" id="COG0301">
    <property type="taxonomic scope" value="Bacteria"/>
</dbReference>
<dbReference type="InterPro" id="IPR050102">
    <property type="entry name" value="tRNA_sulfurtransferase_ThiI"/>
</dbReference>
<dbReference type="Pfam" id="PF02568">
    <property type="entry name" value="ThiI"/>
    <property type="match status" value="1"/>
</dbReference>
<comment type="function">
    <text evidence="11 18">Catalyzes the ATP-dependent transfer of a sulfur to tRNA to produce 4-thiouridine in position 8 of tRNAs, which functions as a near-UV photosensor. Also catalyzes the transfer of sulfur to the sulfur carrier protein ThiS, forming ThiS-thiocarboxylate. This is a step in the synthesis of thiazole, in the thiamine biosynthesis pathway. The sulfur is donated as persulfide by IscS.</text>
</comment>
<dbReference type="InterPro" id="IPR003720">
    <property type="entry name" value="tRNA_STrfase"/>
</dbReference>
<evidence type="ECO:0000313" key="21">
    <source>
        <dbReference type="Proteomes" id="UP000006001"/>
    </source>
</evidence>
<dbReference type="OrthoDB" id="9773948at2"/>
<comment type="pathway">
    <text evidence="18">Cofactor biosynthesis; thiamine diphosphate biosynthesis.</text>
</comment>
<dbReference type="GO" id="GO:0140741">
    <property type="term" value="F:tRNA-uracil-4 sulfurtransferase activity"/>
    <property type="evidence" value="ECO:0007669"/>
    <property type="project" value="UniProtKB-EC"/>
</dbReference>
<evidence type="ECO:0000256" key="3">
    <source>
        <dbReference type="ARBA" id="ARBA00022555"/>
    </source>
</evidence>
<dbReference type="Pfam" id="PF22025">
    <property type="entry name" value="ThiI_fer"/>
    <property type="match status" value="1"/>
</dbReference>